<dbReference type="GO" id="GO:0008168">
    <property type="term" value="F:methyltransferase activity"/>
    <property type="evidence" value="ECO:0007669"/>
    <property type="project" value="UniProtKB-KW"/>
</dbReference>
<dbReference type="OrthoDB" id="9812600at2"/>
<comment type="caution">
    <text evidence="2">The sequence shown here is derived from an EMBL/GenBank/DDBJ whole genome shotgun (WGS) entry which is preliminary data.</text>
</comment>
<gene>
    <name evidence="2" type="ORF">M23134_00785</name>
</gene>
<keyword evidence="3" id="KW-1185">Reference proteome</keyword>
<proteinExistence type="predicted"/>
<feature type="domain" description="Methyltransferase FkbM" evidence="1">
    <location>
        <begin position="92"/>
        <end position="232"/>
    </location>
</feature>
<dbReference type="Proteomes" id="UP000004095">
    <property type="component" value="Unassembled WGS sequence"/>
</dbReference>
<keyword evidence="2" id="KW-0489">Methyltransferase</keyword>
<dbReference type="InterPro" id="IPR006342">
    <property type="entry name" value="FkbM_mtfrase"/>
</dbReference>
<dbReference type="EMBL" id="AAWS01000030">
    <property type="protein sequence ID" value="EAY26819.1"/>
    <property type="molecule type" value="Genomic_DNA"/>
</dbReference>
<evidence type="ECO:0000259" key="1">
    <source>
        <dbReference type="Pfam" id="PF05050"/>
    </source>
</evidence>
<dbReference type="Gene3D" id="3.40.50.150">
    <property type="entry name" value="Vaccinia Virus protein VP39"/>
    <property type="match status" value="1"/>
</dbReference>
<name>A1ZS96_MICM2</name>
<evidence type="ECO:0000313" key="2">
    <source>
        <dbReference type="EMBL" id="EAY26819.1"/>
    </source>
</evidence>
<dbReference type="PANTHER" id="PTHR34203:SF15">
    <property type="entry name" value="SLL1173 PROTEIN"/>
    <property type="match status" value="1"/>
</dbReference>
<sequence length="267" mass="31456">MQQITKTYDKIQIYWWYFWEYLRYIDFRSISNALRYVISKKSNSTDRLIYSRMGVFLCRKDTTDFMYANYNYERKVKKFIQKNLSKYDTFLDVGACIGDYSIWLANNGYKCLTFEPVPTNFEVLQQNIKINHLTERIHSYPWGLGSKKEEVSFEVRPHNKGASKVIRNNHIPETSQTNNGQIQQFDSIINQLPLTYNDKVIVKLDVEGMESEVLKGASEFIKNCPHLMLIMETCISDQQALKQLLAQWGEFKYTKIDTHNFAAIKQV</sequence>
<dbReference type="AlphaFoldDB" id="A1ZS96"/>
<keyword evidence="2" id="KW-0808">Transferase</keyword>
<dbReference type="RefSeq" id="WP_002700344.1">
    <property type="nucleotide sequence ID" value="NZ_AAWS01000030.1"/>
</dbReference>
<accession>A1ZS96</accession>
<reference evidence="2 3" key="1">
    <citation type="submission" date="2007-01" db="EMBL/GenBank/DDBJ databases">
        <authorList>
            <person name="Haygood M."/>
            <person name="Podell S."/>
            <person name="Anderson C."/>
            <person name="Hopkinson B."/>
            <person name="Roe K."/>
            <person name="Barbeau K."/>
            <person name="Gaasterland T."/>
            <person name="Ferriera S."/>
            <person name="Johnson J."/>
            <person name="Kravitz S."/>
            <person name="Beeson K."/>
            <person name="Sutton G."/>
            <person name="Rogers Y.-H."/>
            <person name="Friedman R."/>
            <person name="Frazier M."/>
            <person name="Venter J.C."/>
        </authorList>
    </citation>
    <scope>NUCLEOTIDE SEQUENCE [LARGE SCALE GENOMIC DNA]</scope>
    <source>
        <strain evidence="2 3">ATCC 23134</strain>
    </source>
</reference>
<dbReference type="SUPFAM" id="SSF53335">
    <property type="entry name" value="S-adenosyl-L-methionine-dependent methyltransferases"/>
    <property type="match status" value="1"/>
</dbReference>
<dbReference type="InterPro" id="IPR052514">
    <property type="entry name" value="SAM-dependent_MTase"/>
</dbReference>
<dbReference type="GO" id="GO:0032259">
    <property type="term" value="P:methylation"/>
    <property type="evidence" value="ECO:0007669"/>
    <property type="project" value="UniProtKB-KW"/>
</dbReference>
<dbReference type="NCBIfam" id="TIGR01444">
    <property type="entry name" value="fkbM_fam"/>
    <property type="match status" value="1"/>
</dbReference>
<evidence type="ECO:0000313" key="3">
    <source>
        <dbReference type="Proteomes" id="UP000004095"/>
    </source>
</evidence>
<dbReference type="InterPro" id="IPR029063">
    <property type="entry name" value="SAM-dependent_MTases_sf"/>
</dbReference>
<protein>
    <submittedName>
        <fullName evidence="2">Methyltransferase, FkbM family protein</fullName>
    </submittedName>
</protein>
<dbReference type="eggNOG" id="COG2520">
    <property type="taxonomic scope" value="Bacteria"/>
</dbReference>
<dbReference type="Pfam" id="PF05050">
    <property type="entry name" value="Methyltransf_21"/>
    <property type="match status" value="1"/>
</dbReference>
<organism evidence="2 3">
    <name type="scientific">Microscilla marina ATCC 23134</name>
    <dbReference type="NCBI Taxonomy" id="313606"/>
    <lineage>
        <taxon>Bacteria</taxon>
        <taxon>Pseudomonadati</taxon>
        <taxon>Bacteroidota</taxon>
        <taxon>Cytophagia</taxon>
        <taxon>Cytophagales</taxon>
        <taxon>Microscillaceae</taxon>
        <taxon>Microscilla</taxon>
    </lineage>
</organism>
<dbReference type="PANTHER" id="PTHR34203">
    <property type="entry name" value="METHYLTRANSFERASE, FKBM FAMILY PROTEIN"/>
    <property type="match status" value="1"/>
</dbReference>